<evidence type="ECO:0008006" key="3">
    <source>
        <dbReference type="Google" id="ProtNLM"/>
    </source>
</evidence>
<evidence type="ECO:0000313" key="1">
    <source>
        <dbReference type="EMBL" id="OAY49467.1"/>
    </source>
</evidence>
<dbReference type="OrthoDB" id="512148at2759"/>
<dbReference type="STRING" id="3983.A0A2C9VW43"/>
<dbReference type="GO" id="GO:0070300">
    <property type="term" value="F:phosphatidic acid binding"/>
    <property type="evidence" value="ECO:0007669"/>
    <property type="project" value="InterPro"/>
</dbReference>
<name>A0A2C9VW43_MANES</name>
<accession>A0A2C9VW43</accession>
<organism evidence="1 2">
    <name type="scientific">Manihot esculenta</name>
    <name type="common">Cassava</name>
    <name type="synonym">Jatropha manihot</name>
    <dbReference type="NCBI Taxonomy" id="3983"/>
    <lineage>
        <taxon>Eukaryota</taxon>
        <taxon>Viridiplantae</taxon>
        <taxon>Streptophyta</taxon>
        <taxon>Embryophyta</taxon>
        <taxon>Tracheophyta</taxon>
        <taxon>Spermatophyta</taxon>
        <taxon>Magnoliopsida</taxon>
        <taxon>eudicotyledons</taxon>
        <taxon>Gunneridae</taxon>
        <taxon>Pentapetalae</taxon>
        <taxon>rosids</taxon>
        <taxon>fabids</taxon>
        <taxon>Malpighiales</taxon>
        <taxon>Euphorbiaceae</taxon>
        <taxon>Crotonoideae</taxon>
        <taxon>Manihoteae</taxon>
        <taxon>Manihot</taxon>
    </lineage>
</organism>
<reference evidence="2" key="1">
    <citation type="journal article" date="2016" name="Nat. Biotechnol.">
        <title>Sequencing wild and cultivated cassava and related species reveals extensive interspecific hybridization and genetic diversity.</title>
        <authorList>
            <person name="Bredeson J.V."/>
            <person name="Lyons J.B."/>
            <person name="Prochnik S.E."/>
            <person name="Wu G.A."/>
            <person name="Ha C.M."/>
            <person name="Edsinger-Gonzales E."/>
            <person name="Grimwood J."/>
            <person name="Schmutz J."/>
            <person name="Rabbi I.Y."/>
            <person name="Egesi C."/>
            <person name="Nauluvula P."/>
            <person name="Lebot V."/>
            <person name="Ndunguru J."/>
            <person name="Mkamilo G."/>
            <person name="Bart R.S."/>
            <person name="Setter T.L."/>
            <person name="Gleadow R.M."/>
            <person name="Kulakow P."/>
            <person name="Ferguson M.E."/>
            <person name="Rounsley S."/>
            <person name="Rokhsar D.S."/>
        </authorList>
    </citation>
    <scope>NUCLEOTIDE SEQUENCE [LARGE SCALE GENOMIC DNA]</scope>
    <source>
        <strain evidence="2">cv. AM560-2</strain>
    </source>
</reference>
<dbReference type="PANTHER" id="PTHR34954">
    <property type="entry name" value="EXPRESSED PROTEIN"/>
    <property type="match status" value="1"/>
</dbReference>
<dbReference type="Gramene" id="Manes.05G058500.1.v8.1">
    <property type="protein sequence ID" value="Manes.05G058500.1.v8.1.CDS"/>
    <property type="gene ID" value="Manes.05G058500.v8.1"/>
</dbReference>
<keyword evidence="2" id="KW-1185">Reference proteome</keyword>
<gene>
    <name evidence="1" type="ORF">MANES_05G058500v8</name>
</gene>
<dbReference type="PANTHER" id="PTHR34954:SF3">
    <property type="entry name" value="EXPRESSED PROTEIN"/>
    <property type="match status" value="1"/>
</dbReference>
<sequence>MANLRTAMDSAFWDQPVASPKTLEGCARSIPGDPFPLDATRASRALRIQQLSLLGNGFPLGIIPSYCSTSNKDLGSFSLQSVLLKLATSNCWLGLIGQLRPKKLISSIKTEFSNAEKLEFSVFKDAAKHFLDKSLYSIGLSSQFSPTPSCSVLLSTERHGEKTKPRYKMMLFQQLPSHDITLEAAWPELFIDHKGGYWDVPESISLDMSSLVSESGFRYRFGVHKSNGHPKAVDGINDEPPLALMPGLCGKASFSYEKSKDFWRKKQSRKDVMITLDDGCILYPSYDVRLSEPHSAISATVGGSCAAWFRGWGNSASADGEISTSTRKRSPFSADLFGSICYSFQHGQFIELYRDLTRVDARLDICSAFAVTERAFNLFRRSSVSSANNPLSSPRLNLTLQQQVAGPIIFRVDSRFSLGSTSGQQGPHVEDLIYSLSYSLRLLRSGKVVAWYSPKRKEGMIELRLFEF</sequence>
<dbReference type="GO" id="GO:0009941">
    <property type="term" value="C:chloroplast envelope"/>
    <property type="evidence" value="ECO:0000318"/>
    <property type="project" value="GO_Central"/>
</dbReference>
<dbReference type="EMBL" id="CM004391">
    <property type="protein sequence ID" value="OAY49467.1"/>
    <property type="molecule type" value="Genomic_DNA"/>
</dbReference>
<dbReference type="GO" id="GO:0034196">
    <property type="term" value="P:acylglycerol transport"/>
    <property type="evidence" value="ECO:0007669"/>
    <property type="project" value="InterPro"/>
</dbReference>
<dbReference type="InterPro" id="IPR044160">
    <property type="entry name" value="TGD4-like"/>
</dbReference>
<dbReference type="Proteomes" id="UP000091857">
    <property type="component" value="Chromosome 5"/>
</dbReference>
<dbReference type="GO" id="GO:1990052">
    <property type="term" value="P:ER to chloroplast lipid transport"/>
    <property type="evidence" value="ECO:0000318"/>
    <property type="project" value="GO_Central"/>
</dbReference>
<protein>
    <recommendedName>
        <fullName evidence="3">Protein TRIGALACTOSYLDIACYLGLYCEROL 4, chloroplastic</fullName>
    </recommendedName>
</protein>
<proteinExistence type="predicted"/>
<comment type="caution">
    <text evidence="1">The sequence shown here is derived from an EMBL/GenBank/DDBJ whole genome shotgun (WGS) entry which is preliminary data.</text>
</comment>
<dbReference type="OMA" id="KRGPHIE"/>
<dbReference type="AlphaFoldDB" id="A0A2C9VW43"/>
<evidence type="ECO:0000313" key="2">
    <source>
        <dbReference type="Proteomes" id="UP000091857"/>
    </source>
</evidence>